<evidence type="ECO:0008006" key="3">
    <source>
        <dbReference type="Google" id="ProtNLM"/>
    </source>
</evidence>
<evidence type="ECO:0000313" key="1">
    <source>
        <dbReference type="EMBL" id="CEI68011.1"/>
    </source>
</evidence>
<dbReference type="EMBL" id="LN649231">
    <property type="protein sequence ID" value="CEI68011.1"/>
    <property type="molecule type" value="Genomic_DNA"/>
</dbReference>
<proteinExistence type="predicted"/>
<dbReference type="Proteomes" id="UP000245910">
    <property type="component" value="Chromosome III"/>
</dbReference>
<reference evidence="2" key="1">
    <citation type="submission" date="2014-10" db="EMBL/GenBank/DDBJ databases">
        <authorList>
            <person name="King R."/>
        </authorList>
    </citation>
    <scope>NUCLEOTIDE SEQUENCE [LARGE SCALE GENOMIC DNA]</scope>
    <source>
        <strain evidence="2">A3/5</strain>
    </source>
</reference>
<keyword evidence="2" id="KW-1185">Reference proteome</keyword>
<organism evidence="1 2">
    <name type="scientific">Fusarium venenatum</name>
    <dbReference type="NCBI Taxonomy" id="56646"/>
    <lineage>
        <taxon>Eukaryota</taxon>
        <taxon>Fungi</taxon>
        <taxon>Dikarya</taxon>
        <taxon>Ascomycota</taxon>
        <taxon>Pezizomycotina</taxon>
        <taxon>Sordariomycetes</taxon>
        <taxon>Hypocreomycetidae</taxon>
        <taxon>Hypocreales</taxon>
        <taxon>Nectriaceae</taxon>
        <taxon>Fusarium</taxon>
    </lineage>
</organism>
<protein>
    <recommendedName>
        <fullName evidence="3">Aminoglycoside phosphotransferase domain-containing protein</fullName>
    </recommendedName>
</protein>
<name>A0A2L2TQ51_9HYPO</name>
<accession>A0A2L2TQ51</accession>
<dbReference type="AlphaFoldDB" id="A0A2L2TQ51"/>
<sequence length="311" mass="36153">MAYHTDFSQCQKRRQIRCNSEDDQSTKQFRRRRDQSQKKLRLKSTCRQVGALAETALKKKSPSLVSPIVFGGFNFEQDSSDVIIRLPCPDLVQFPEQKTLYEAVAMAYLAQYTTIAIPTLFHHTSSSDVRPTLVLQHIESARDMSDALAIPNQDPEETPSPNQEGDIIAAIGWEFTYVAPEQFSLDPPWWLLLEAPEMWSKGIDDWAETYNERLDTWLLVLEDTEKSANGKSEYKLSSYMRESWSSGRFWLNYAARKSWAFDTIYWKFFGPGEAVDKDSYWKIRVKFLGEEGKRKTDSLCKERWRRQKIVS</sequence>
<evidence type="ECO:0000313" key="2">
    <source>
        <dbReference type="Proteomes" id="UP000245910"/>
    </source>
</evidence>